<organism evidence="3">
    <name type="scientific">Colletotrichum graminicola (strain M1.001 / M2 / FGSC 10212)</name>
    <name type="common">Maize anthracnose fungus</name>
    <name type="synonym">Glomerella graminicola</name>
    <dbReference type="NCBI Taxonomy" id="645133"/>
    <lineage>
        <taxon>Eukaryota</taxon>
        <taxon>Fungi</taxon>
        <taxon>Dikarya</taxon>
        <taxon>Ascomycota</taxon>
        <taxon>Pezizomycotina</taxon>
        <taxon>Sordariomycetes</taxon>
        <taxon>Hypocreomycetidae</taxon>
        <taxon>Glomerellales</taxon>
        <taxon>Glomerellaceae</taxon>
        <taxon>Colletotrichum</taxon>
        <taxon>Colletotrichum graminicola species complex</taxon>
    </lineage>
</organism>
<dbReference type="VEuPathDB" id="FungiDB:GLRG_08700"/>
<dbReference type="EMBL" id="GG697370">
    <property type="protein sequence ID" value="EFQ33421.1"/>
    <property type="molecule type" value="Genomic_DNA"/>
</dbReference>
<dbReference type="Proteomes" id="UP000008782">
    <property type="component" value="Unassembled WGS sequence"/>
</dbReference>
<proteinExistence type="predicted"/>
<feature type="region of interest" description="Disordered" evidence="1">
    <location>
        <begin position="1"/>
        <end position="41"/>
    </location>
</feature>
<name>E3QRD3_COLGM</name>
<reference evidence="3" key="1">
    <citation type="journal article" date="2012" name="Nat. Genet.">
        <title>Lifestyle transitions in plant pathogenic Colletotrichum fungi deciphered by genome and transcriptome analyses.</title>
        <authorList>
            <person name="O'Connell R.J."/>
            <person name="Thon M.R."/>
            <person name="Hacquard S."/>
            <person name="Amyotte S.G."/>
            <person name="Kleemann J."/>
            <person name="Torres M.F."/>
            <person name="Damm U."/>
            <person name="Buiate E.A."/>
            <person name="Epstein L."/>
            <person name="Alkan N."/>
            <person name="Altmueller J."/>
            <person name="Alvarado-Balderrama L."/>
            <person name="Bauser C.A."/>
            <person name="Becker C."/>
            <person name="Birren B.W."/>
            <person name="Chen Z."/>
            <person name="Choi J."/>
            <person name="Crouch J.A."/>
            <person name="Duvick J.P."/>
            <person name="Farman M.A."/>
            <person name="Gan P."/>
            <person name="Heiman D."/>
            <person name="Henrissat B."/>
            <person name="Howard R.J."/>
            <person name="Kabbage M."/>
            <person name="Koch C."/>
            <person name="Kracher B."/>
            <person name="Kubo Y."/>
            <person name="Law A.D."/>
            <person name="Lebrun M.-H."/>
            <person name="Lee Y.-H."/>
            <person name="Miyara I."/>
            <person name="Moore N."/>
            <person name="Neumann U."/>
            <person name="Nordstroem K."/>
            <person name="Panaccione D.G."/>
            <person name="Panstruga R."/>
            <person name="Place M."/>
            <person name="Proctor R.H."/>
            <person name="Prusky D."/>
            <person name="Rech G."/>
            <person name="Reinhardt R."/>
            <person name="Rollins J.A."/>
            <person name="Rounsley S."/>
            <person name="Schardl C.L."/>
            <person name="Schwartz D.C."/>
            <person name="Shenoy N."/>
            <person name="Shirasu K."/>
            <person name="Sikhakolli U.R."/>
            <person name="Stueber K."/>
            <person name="Sukno S.A."/>
            <person name="Sweigard J.A."/>
            <person name="Takano Y."/>
            <person name="Takahara H."/>
            <person name="Trail F."/>
            <person name="van der Does H.C."/>
            <person name="Voll L.M."/>
            <person name="Will I."/>
            <person name="Young S."/>
            <person name="Zeng Q."/>
            <person name="Zhang J."/>
            <person name="Zhou S."/>
            <person name="Dickman M.B."/>
            <person name="Schulze-Lefert P."/>
            <person name="Ver Loren van Themaat E."/>
            <person name="Ma L.-J."/>
            <person name="Vaillancourt L.J."/>
        </authorList>
    </citation>
    <scope>NUCLEOTIDE SEQUENCE [LARGE SCALE GENOMIC DNA]</scope>
    <source>
        <strain evidence="3">M1.001 / M2 / FGSC 10212</strain>
    </source>
</reference>
<sequence length="100" mass="11135">MAGPASMSSANAESARRSEQKKRREKDLRPTTPTQKAEAQMTSARLVGITHDSEPEPWQTVSADIKTLPDAAVIYTRHHGFFTVPPPRVIRNINQRHSTS</sequence>
<dbReference type="HOGENOM" id="CLU_2305882_0_0_1"/>
<feature type="compositionally biased region" description="Low complexity" evidence="1">
    <location>
        <begin position="1"/>
        <end position="13"/>
    </location>
</feature>
<dbReference type="RefSeq" id="XP_008097441.1">
    <property type="nucleotide sequence ID" value="XM_008099250.1"/>
</dbReference>
<accession>E3QRD3</accession>
<evidence type="ECO:0000313" key="3">
    <source>
        <dbReference type="Proteomes" id="UP000008782"/>
    </source>
</evidence>
<evidence type="ECO:0000313" key="2">
    <source>
        <dbReference type="EMBL" id="EFQ33421.1"/>
    </source>
</evidence>
<protein>
    <submittedName>
        <fullName evidence="2">Uncharacterized protein</fullName>
    </submittedName>
</protein>
<feature type="compositionally biased region" description="Polar residues" evidence="1">
    <location>
        <begin position="31"/>
        <end position="41"/>
    </location>
</feature>
<gene>
    <name evidence="2" type="ORF">GLRG_08700</name>
</gene>
<dbReference type="GeneID" id="24414065"/>
<keyword evidence="3" id="KW-1185">Reference proteome</keyword>
<evidence type="ECO:0000256" key="1">
    <source>
        <dbReference type="SAM" id="MobiDB-lite"/>
    </source>
</evidence>
<dbReference type="AlphaFoldDB" id="E3QRD3"/>